<evidence type="ECO:0000259" key="2">
    <source>
        <dbReference type="Pfam" id="PF00188"/>
    </source>
</evidence>
<reference evidence="3 4" key="1">
    <citation type="submission" date="2016-10" db="EMBL/GenBank/DDBJ databases">
        <authorList>
            <person name="de Groot N.N."/>
        </authorList>
    </citation>
    <scope>NUCLEOTIDE SEQUENCE [LARGE SCALE GENOMIC DNA]</scope>
    <source>
        <strain evidence="3 4">CGMCC 1.7056</strain>
    </source>
</reference>
<dbReference type="OrthoDB" id="68195at2"/>
<keyword evidence="1" id="KW-0732">Signal</keyword>
<dbReference type="AlphaFoldDB" id="A0A1I1MK40"/>
<dbReference type="PANTHER" id="PTHR31157:SF1">
    <property type="entry name" value="SCP DOMAIN-CONTAINING PROTEIN"/>
    <property type="match status" value="1"/>
</dbReference>
<dbReference type="PANTHER" id="PTHR31157">
    <property type="entry name" value="SCP DOMAIN-CONTAINING PROTEIN"/>
    <property type="match status" value="1"/>
</dbReference>
<dbReference type="STRING" id="574651.SAMN04487968_11250"/>
<feature type="chain" id="PRO_5038980007" evidence="1">
    <location>
        <begin position="25"/>
        <end position="155"/>
    </location>
</feature>
<gene>
    <name evidence="3" type="ORF">SAMN04487968_11250</name>
</gene>
<sequence length="155" mass="17068">MTTLTRTFVSILIAVFLAATTVTLLGPPADATTASAYGRAAERATNAVRRAHDLHRLRSDACLQRHAVAQARRMAAQRRMFHQDIGATLRACGLTSVGENVAVGYRTGRGVVRHGWMHSPPHRANILHRQYRLIAVAARKGADGRWYASQVFGRR</sequence>
<dbReference type="SUPFAM" id="SSF55797">
    <property type="entry name" value="PR-1-like"/>
    <property type="match status" value="1"/>
</dbReference>
<accession>A0A1I1MK40</accession>
<dbReference type="EMBL" id="FOLB01000012">
    <property type="protein sequence ID" value="SFC83528.1"/>
    <property type="molecule type" value="Genomic_DNA"/>
</dbReference>
<feature type="domain" description="SCP" evidence="2">
    <location>
        <begin position="43"/>
        <end position="151"/>
    </location>
</feature>
<evidence type="ECO:0000313" key="4">
    <source>
        <dbReference type="Proteomes" id="UP000198832"/>
    </source>
</evidence>
<keyword evidence="4" id="KW-1185">Reference proteome</keyword>
<dbReference type="Proteomes" id="UP000198832">
    <property type="component" value="Unassembled WGS sequence"/>
</dbReference>
<dbReference type="InterPro" id="IPR035940">
    <property type="entry name" value="CAP_sf"/>
</dbReference>
<evidence type="ECO:0000256" key="1">
    <source>
        <dbReference type="SAM" id="SignalP"/>
    </source>
</evidence>
<name>A0A1I1MK40_9ACTN</name>
<evidence type="ECO:0000313" key="3">
    <source>
        <dbReference type="EMBL" id="SFC83528.1"/>
    </source>
</evidence>
<dbReference type="Pfam" id="PF00188">
    <property type="entry name" value="CAP"/>
    <property type="match status" value="1"/>
</dbReference>
<organism evidence="3 4">
    <name type="scientific">Nocardioides terrae</name>
    <dbReference type="NCBI Taxonomy" id="574651"/>
    <lineage>
        <taxon>Bacteria</taxon>
        <taxon>Bacillati</taxon>
        <taxon>Actinomycetota</taxon>
        <taxon>Actinomycetes</taxon>
        <taxon>Propionibacteriales</taxon>
        <taxon>Nocardioidaceae</taxon>
        <taxon>Nocardioides</taxon>
    </lineage>
</organism>
<dbReference type="RefSeq" id="WP_091125524.1">
    <property type="nucleotide sequence ID" value="NZ_FOLB01000012.1"/>
</dbReference>
<feature type="signal peptide" evidence="1">
    <location>
        <begin position="1"/>
        <end position="24"/>
    </location>
</feature>
<protein>
    <submittedName>
        <fullName evidence="3">Uncharacterized conserved protein YkwD, contains CAP (CSP/antigen 5/PR1) domain</fullName>
    </submittedName>
</protein>
<dbReference type="InterPro" id="IPR014044">
    <property type="entry name" value="CAP_dom"/>
</dbReference>
<dbReference type="CDD" id="cd05379">
    <property type="entry name" value="CAP_bacterial"/>
    <property type="match status" value="1"/>
</dbReference>
<proteinExistence type="predicted"/>
<dbReference type="Gene3D" id="3.40.33.10">
    <property type="entry name" value="CAP"/>
    <property type="match status" value="1"/>
</dbReference>